<keyword evidence="10" id="KW-0998">Cell outer membrane</keyword>
<keyword evidence="8" id="KW-0626">Porin</keyword>
<dbReference type="CDD" id="cd00342">
    <property type="entry name" value="gram_neg_porins"/>
    <property type="match status" value="1"/>
</dbReference>
<dbReference type="Gene3D" id="2.40.160.10">
    <property type="entry name" value="Porin"/>
    <property type="match status" value="1"/>
</dbReference>
<dbReference type="GO" id="GO:0015288">
    <property type="term" value="F:porin activity"/>
    <property type="evidence" value="ECO:0007669"/>
    <property type="project" value="UniProtKB-KW"/>
</dbReference>
<keyword evidence="4" id="KW-1134">Transmembrane beta strand</keyword>
<evidence type="ECO:0000256" key="5">
    <source>
        <dbReference type="ARBA" id="ARBA00022692"/>
    </source>
</evidence>
<sequence length="371" mass="41862">MKRKGIVLALAALAAGGVQAQDSGRSGDSELTLAEVDALTHRLDMMPEIYGQLGLVMEHRDTDGARGSETAFRDSNSWIGLRNRTELMPGTEGFFRAEWRSIPTRADEDRNRMFDEHVEYAYIGLEGDFGRIWGGVDDTVYEQQLDHVANFFEGEFRHEDGGRDTRRHPLGPYTTGRDRLVQYTTPSWGDLRLHTAVQLNEDGSPEVGNDQEKESRPYQAVLSYTPGNWEWALGMDSNDGGDVLGANPSERERLQAGNENTYGGRMTYEGERWHFTAQYQHRKDIASVAALLTSYRIGPNRFSVSWERERDELAQQVSGGDLDSETTNAYTAQVMHDLTESMAVYVEGYKASSNEQTPDRFDLMVGARYRF</sequence>
<evidence type="ECO:0000259" key="13">
    <source>
        <dbReference type="Pfam" id="PF13609"/>
    </source>
</evidence>
<keyword evidence="3" id="KW-0813">Transport</keyword>
<dbReference type="InterPro" id="IPR050298">
    <property type="entry name" value="Gram-neg_bact_OMP"/>
</dbReference>
<dbReference type="InterPro" id="IPR023614">
    <property type="entry name" value="Porin_dom_sf"/>
</dbReference>
<feature type="chain" id="PRO_5040870431" evidence="12">
    <location>
        <begin position="21"/>
        <end position="371"/>
    </location>
</feature>
<dbReference type="GO" id="GO:0046930">
    <property type="term" value="C:pore complex"/>
    <property type="evidence" value="ECO:0007669"/>
    <property type="project" value="UniProtKB-KW"/>
</dbReference>
<evidence type="ECO:0000256" key="12">
    <source>
        <dbReference type="SAM" id="SignalP"/>
    </source>
</evidence>
<evidence type="ECO:0000313" key="15">
    <source>
        <dbReference type="Proteomes" id="UP000460751"/>
    </source>
</evidence>
<feature type="region of interest" description="Disordered" evidence="11">
    <location>
        <begin position="158"/>
        <end position="177"/>
    </location>
</feature>
<dbReference type="EMBL" id="WMEX01000007">
    <property type="protein sequence ID" value="MYL27643.1"/>
    <property type="molecule type" value="Genomic_DNA"/>
</dbReference>
<comment type="subunit">
    <text evidence="2">Homotrimer.</text>
</comment>
<evidence type="ECO:0000256" key="3">
    <source>
        <dbReference type="ARBA" id="ARBA00022448"/>
    </source>
</evidence>
<evidence type="ECO:0000313" key="14">
    <source>
        <dbReference type="EMBL" id="MYL27643.1"/>
    </source>
</evidence>
<gene>
    <name evidence="14" type="ORF">GLW01_12685</name>
</gene>
<dbReference type="Pfam" id="PF13609">
    <property type="entry name" value="Porin_4"/>
    <property type="match status" value="1"/>
</dbReference>
<comment type="subcellular location">
    <subcellularLocation>
        <location evidence="1">Cell outer membrane</location>
        <topology evidence="1">Multi-pass membrane protein</topology>
    </subcellularLocation>
</comment>
<keyword evidence="5" id="KW-0812">Transmembrane</keyword>
<dbReference type="SUPFAM" id="SSF56935">
    <property type="entry name" value="Porins"/>
    <property type="match status" value="1"/>
</dbReference>
<accession>A0A9X5B6M7</accession>
<name>A0A9X5B6M7_9GAMM</name>
<keyword evidence="15" id="KW-1185">Reference proteome</keyword>
<evidence type="ECO:0000256" key="6">
    <source>
        <dbReference type="ARBA" id="ARBA00022729"/>
    </source>
</evidence>
<dbReference type="OrthoDB" id="8957883at2"/>
<evidence type="ECO:0000256" key="9">
    <source>
        <dbReference type="ARBA" id="ARBA00023136"/>
    </source>
</evidence>
<feature type="signal peptide" evidence="12">
    <location>
        <begin position="1"/>
        <end position="20"/>
    </location>
</feature>
<feature type="domain" description="Porin" evidence="13">
    <location>
        <begin position="9"/>
        <end position="350"/>
    </location>
</feature>
<organism evidence="14 15">
    <name type="scientific">Vreelandella halophila</name>
    <dbReference type="NCBI Taxonomy" id="86177"/>
    <lineage>
        <taxon>Bacteria</taxon>
        <taxon>Pseudomonadati</taxon>
        <taxon>Pseudomonadota</taxon>
        <taxon>Gammaproteobacteria</taxon>
        <taxon>Oceanospirillales</taxon>
        <taxon>Halomonadaceae</taxon>
        <taxon>Vreelandella</taxon>
    </lineage>
</organism>
<dbReference type="RefSeq" id="WP_160899271.1">
    <property type="nucleotide sequence ID" value="NZ_WMEX01000007.1"/>
</dbReference>
<evidence type="ECO:0000256" key="1">
    <source>
        <dbReference type="ARBA" id="ARBA00004571"/>
    </source>
</evidence>
<evidence type="ECO:0000256" key="8">
    <source>
        <dbReference type="ARBA" id="ARBA00023114"/>
    </source>
</evidence>
<keyword evidence="6 12" id="KW-0732">Signal</keyword>
<dbReference type="GO" id="GO:0009279">
    <property type="term" value="C:cell outer membrane"/>
    <property type="evidence" value="ECO:0007669"/>
    <property type="project" value="UniProtKB-SubCell"/>
</dbReference>
<evidence type="ECO:0000256" key="2">
    <source>
        <dbReference type="ARBA" id="ARBA00011233"/>
    </source>
</evidence>
<reference evidence="14 15" key="1">
    <citation type="submission" date="2019-11" db="EMBL/GenBank/DDBJ databases">
        <title>Genome sequences of 17 halophilic strains isolated from different environments.</title>
        <authorList>
            <person name="Furrow R.E."/>
        </authorList>
    </citation>
    <scope>NUCLEOTIDE SEQUENCE [LARGE SCALE GENOMIC DNA]</scope>
    <source>
        <strain evidence="14 15">22507_15_FS</strain>
    </source>
</reference>
<dbReference type="GO" id="GO:0006811">
    <property type="term" value="P:monoatomic ion transport"/>
    <property type="evidence" value="ECO:0007669"/>
    <property type="project" value="UniProtKB-KW"/>
</dbReference>
<dbReference type="Proteomes" id="UP000460751">
    <property type="component" value="Unassembled WGS sequence"/>
</dbReference>
<dbReference type="PANTHER" id="PTHR34501:SF9">
    <property type="entry name" value="MAJOR OUTER MEMBRANE PROTEIN P.IA"/>
    <property type="match status" value="1"/>
</dbReference>
<evidence type="ECO:0000256" key="7">
    <source>
        <dbReference type="ARBA" id="ARBA00023065"/>
    </source>
</evidence>
<dbReference type="PANTHER" id="PTHR34501">
    <property type="entry name" value="PROTEIN YDDL-RELATED"/>
    <property type="match status" value="1"/>
</dbReference>
<dbReference type="AlphaFoldDB" id="A0A9X5B6M7"/>
<keyword evidence="9" id="KW-0472">Membrane</keyword>
<dbReference type="InterPro" id="IPR033900">
    <property type="entry name" value="Gram_neg_porin_domain"/>
</dbReference>
<evidence type="ECO:0000256" key="11">
    <source>
        <dbReference type="SAM" id="MobiDB-lite"/>
    </source>
</evidence>
<proteinExistence type="predicted"/>
<keyword evidence="7" id="KW-0406">Ion transport</keyword>
<comment type="caution">
    <text evidence="14">The sequence shown here is derived from an EMBL/GenBank/DDBJ whole genome shotgun (WGS) entry which is preliminary data.</text>
</comment>
<evidence type="ECO:0000256" key="4">
    <source>
        <dbReference type="ARBA" id="ARBA00022452"/>
    </source>
</evidence>
<evidence type="ECO:0000256" key="10">
    <source>
        <dbReference type="ARBA" id="ARBA00023237"/>
    </source>
</evidence>
<protein>
    <submittedName>
        <fullName evidence="14">Porin</fullName>
    </submittedName>
</protein>